<dbReference type="PROSITE" id="PS51193">
    <property type="entry name" value="HELICASE_ATP_BIND_2"/>
    <property type="match status" value="1"/>
</dbReference>
<dbReference type="InterPro" id="IPR002464">
    <property type="entry name" value="DNA/RNA_helicase_DEAH_CS"/>
</dbReference>
<dbReference type="AlphaFoldDB" id="I2GUM9"/>
<dbReference type="PANTHER" id="PTHR11472">
    <property type="entry name" value="DNA REPAIR DEAD HELICASE RAD3/XP-D SUBFAMILY MEMBER"/>
    <property type="match status" value="1"/>
</dbReference>
<evidence type="ECO:0000313" key="24">
    <source>
        <dbReference type="EMBL" id="CCH57831.1"/>
    </source>
</evidence>
<dbReference type="GO" id="GO:0003677">
    <property type="term" value="F:DNA binding"/>
    <property type="evidence" value="ECO:0007669"/>
    <property type="project" value="InterPro"/>
</dbReference>
<evidence type="ECO:0000256" key="2">
    <source>
        <dbReference type="ARBA" id="ARBA00004123"/>
    </source>
</evidence>
<feature type="region of interest" description="Disordered" evidence="22">
    <location>
        <begin position="208"/>
        <end position="227"/>
    </location>
</feature>
<sequence length="893" mass="102085">MSVSQQPHTNANTNSTPHAQPQQNAYGHPFHPYDIQLQLMTFLYDSLFLEKKVLIVESPTGTGKTLSLICSTLTYLRDIKPDLIINHSTSTTKKNIPSANNTKEEQSSDEFSDFDSDDEPDWVKESYRNSIIDDKIRLIKDYETLLQDLSLSSSKEQILYNLDSTSNKTTKRRKLDSNKNKNKNRPQISVAIDEKDLLLEDYHSNNELNQGDDDIGDATNSNTQGTSLSKEISSLLNKLNSTNDEMEIEKNNQLSQSTNFINPIKIYFTSRTHSQLNQFASQLDLINSKFKSSFEKFDITKEKIKYLPLASRKQLCINSKITSKYNTVESINEACIDLINSKEGCPYYENYKLVQNQSNFTNHLFTSIHDIEDMFQLGKSLKTCPYYTSKTSIENSEIITLPYQYLLSQSTRLSLNIDLKDSIVIIDEAHNLIDTINSIYSSKILLSDLIKIKTGLNSYLKKFKLKLNPGNRINLLKILKLANILIEFILYYPKDSKNIKIDPMDFFEGSNADILNIHKLQKYIKISKISYKIEAFIQNSNANNSNIANSPSTTSPVLFKLSKFLSSLSNPSNEGQFFIDLKENSINYMLLEPFHPFQSIINDAKCIILAGGTMEPINDFVDNLLINIPKGQISTFACNHIIPDDYLTTFIINNPIFDFTFAKRSNLNLINNELFNFFIKLSNQTPKNGGIVAFFPNYDYLKLIIDNWQKINIFDKIDKNIRPIFFETKDGPDILQDYITSVENSSKIASKLGAGILFSIVGGKLSEGINFQDNLCRAVVMVGLPYPNIFSNEMLIKKNHLKDKILKNGGTINQVNEKTKLFYENICMKAVNQSVGRAIRHKDDFANIYLLDRRYATDAIKLKLSNWVRKRVIISSKIDEVMHQTNLFFKKKR</sequence>
<dbReference type="SUPFAM" id="SSF52540">
    <property type="entry name" value="P-loop containing nucleoside triphosphate hydrolases"/>
    <property type="match status" value="1"/>
</dbReference>
<feature type="region of interest" description="Disordered" evidence="22">
    <location>
        <begin position="91"/>
        <end position="119"/>
    </location>
</feature>
<dbReference type="SMART" id="SM00488">
    <property type="entry name" value="DEXDc2"/>
    <property type="match status" value="1"/>
</dbReference>
<comment type="catalytic activity">
    <reaction evidence="21">
        <text>ATP + H2O = ADP + phosphate + H(+)</text>
        <dbReference type="Rhea" id="RHEA:13065"/>
        <dbReference type="ChEBI" id="CHEBI:15377"/>
        <dbReference type="ChEBI" id="CHEBI:15378"/>
        <dbReference type="ChEBI" id="CHEBI:30616"/>
        <dbReference type="ChEBI" id="CHEBI:43474"/>
        <dbReference type="ChEBI" id="CHEBI:456216"/>
        <dbReference type="EC" id="5.6.2.3"/>
    </reaction>
</comment>
<dbReference type="HOGENOM" id="CLU_006515_2_0_1"/>
<feature type="compositionally biased region" description="Polar residues" evidence="22">
    <location>
        <begin position="1"/>
        <end position="25"/>
    </location>
</feature>
<comment type="function">
    <text evidence="20">ATP-dependent DNA helicase important for chromosome transmission and normal cell cycle progression in G(2)/M. May have a role in changing DNA topology to allow the loading of proteins involved in maintaining sister chromatid cohesion in the vicinity of the centromeres. Has a specific role in chromosome segregation during meiosis II.</text>
</comment>
<keyword evidence="25" id="KW-1185">Reference proteome</keyword>
<feature type="compositionally biased region" description="Basic residues" evidence="22">
    <location>
        <begin position="169"/>
        <end position="184"/>
    </location>
</feature>
<name>I2GUM9_HENB6</name>
<evidence type="ECO:0000259" key="23">
    <source>
        <dbReference type="PROSITE" id="PS51193"/>
    </source>
</evidence>
<evidence type="ECO:0000256" key="20">
    <source>
        <dbReference type="ARBA" id="ARBA00045702"/>
    </source>
</evidence>
<feature type="compositionally biased region" description="Polar residues" evidence="22">
    <location>
        <begin position="218"/>
        <end position="227"/>
    </location>
</feature>
<feature type="compositionally biased region" description="Polar residues" evidence="22">
    <location>
        <begin position="91"/>
        <end position="101"/>
    </location>
</feature>
<dbReference type="InterPro" id="IPR045028">
    <property type="entry name" value="DinG/Rad3-like"/>
</dbReference>
<feature type="compositionally biased region" description="Acidic residues" evidence="22">
    <location>
        <begin position="107"/>
        <end position="119"/>
    </location>
</feature>
<dbReference type="InterPro" id="IPR013020">
    <property type="entry name" value="Rad3/Chl1-like"/>
</dbReference>
<keyword evidence="12" id="KW-0411">Iron-sulfur</keyword>
<dbReference type="GO" id="GO:0031571">
    <property type="term" value="P:mitotic G1 DNA damage checkpoint signaling"/>
    <property type="evidence" value="ECO:0007669"/>
    <property type="project" value="EnsemblFungi"/>
</dbReference>
<dbReference type="GO" id="GO:0016818">
    <property type="term" value="F:hydrolase activity, acting on acid anhydrides, in phosphorus-containing anhydrides"/>
    <property type="evidence" value="ECO:0007669"/>
    <property type="project" value="InterPro"/>
</dbReference>
<evidence type="ECO:0000256" key="19">
    <source>
        <dbReference type="ARBA" id="ARBA00045008"/>
    </source>
</evidence>
<feature type="region of interest" description="Disordered" evidence="22">
    <location>
        <begin position="1"/>
        <end position="27"/>
    </location>
</feature>
<dbReference type="PROSITE" id="PS00690">
    <property type="entry name" value="DEAH_ATP_HELICASE"/>
    <property type="match status" value="1"/>
</dbReference>
<evidence type="ECO:0000256" key="21">
    <source>
        <dbReference type="ARBA" id="ARBA00048954"/>
    </source>
</evidence>
<keyword evidence="7" id="KW-0547">Nucleotide-binding</keyword>
<dbReference type="OMA" id="QTHQFRD"/>
<protein>
    <recommendedName>
        <fullName evidence="5">ATP-dependent DNA helicase CHL1</fullName>
        <ecNumber evidence="17">5.6.2.3</ecNumber>
    </recommendedName>
    <alternativeName>
        <fullName evidence="4">ATP-dependent DNA helicase chl1</fullName>
    </alternativeName>
    <alternativeName>
        <fullName evidence="16">Chromosome loss protein 1</fullName>
    </alternativeName>
    <alternativeName>
        <fullName evidence="18 19">DNA 5'-3' helicase CHL1</fullName>
    </alternativeName>
</protein>
<dbReference type="KEGG" id="tbl:TBLA_0A00310"/>
<dbReference type="EC" id="5.6.2.3" evidence="17"/>
<dbReference type="eggNOG" id="KOG1133">
    <property type="taxonomic scope" value="Eukaryota"/>
</dbReference>
<keyword evidence="13" id="KW-0413">Isomerase</keyword>
<comment type="cofactor">
    <cofactor evidence="1">
        <name>[4Fe-4S] cluster</name>
        <dbReference type="ChEBI" id="CHEBI:49883"/>
    </cofactor>
</comment>
<dbReference type="InParanoid" id="I2GUM9"/>
<dbReference type="GO" id="GO:0046872">
    <property type="term" value="F:metal ion binding"/>
    <property type="evidence" value="ECO:0007669"/>
    <property type="project" value="UniProtKB-KW"/>
</dbReference>
<evidence type="ECO:0000256" key="22">
    <source>
        <dbReference type="SAM" id="MobiDB-lite"/>
    </source>
</evidence>
<dbReference type="InterPro" id="IPR006555">
    <property type="entry name" value="ATP-dep_Helicase_C"/>
</dbReference>
<evidence type="ECO:0000256" key="7">
    <source>
        <dbReference type="ARBA" id="ARBA00022741"/>
    </source>
</evidence>
<evidence type="ECO:0000256" key="3">
    <source>
        <dbReference type="ARBA" id="ARBA00008435"/>
    </source>
</evidence>
<proteinExistence type="inferred from homology"/>
<reference evidence="24 25" key="1">
    <citation type="journal article" date="2011" name="Proc. Natl. Acad. Sci. U.S.A.">
        <title>Evolutionary erosion of yeast sex chromosomes by mating-type switching accidents.</title>
        <authorList>
            <person name="Gordon J.L."/>
            <person name="Armisen D."/>
            <person name="Proux-Wera E."/>
            <person name="Oheigeartaigh S.S."/>
            <person name="Byrne K.P."/>
            <person name="Wolfe K.H."/>
        </authorList>
    </citation>
    <scope>NUCLEOTIDE SEQUENCE [LARGE SCALE GENOMIC DNA]</scope>
    <source>
        <strain evidence="25">ATCC 34711 / CBS 6284 / DSM 70876 / NBRC 10599 / NRRL Y-10934 / UCD 77-7</strain>
    </source>
</reference>
<evidence type="ECO:0000256" key="1">
    <source>
        <dbReference type="ARBA" id="ARBA00001966"/>
    </source>
</evidence>
<dbReference type="RefSeq" id="XP_004177350.1">
    <property type="nucleotide sequence ID" value="XM_004177302.1"/>
</dbReference>
<dbReference type="GO" id="GO:0000785">
    <property type="term" value="C:chromatin"/>
    <property type="evidence" value="ECO:0007669"/>
    <property type="project" value="EnsemblFungi"/>
</dbReference>
<dbReference type="EMBL" id="HE806316">
    <property type="protein sequence ID" value="CCH57831.1"/>
    <property type="molecule type" value="Genomic_DNA"/>
</dbReference>
<feature type="domain" description="Helicase ATP-binding" evidence="23">
    <location>
        <begin position="22"/>
        <end position="485"/>
    </location>
</feature>
<dbReference type="Pfam" id="PF13307">
    <property type="entry name" value="Helicase_C_2"/>
    <property type="match status" value="1"/>
</dbReference>
<keyword evidence="15" id="KW-0131">Cell cycle</keyword>
<keyword evidence="10" id="KW-0067">ATP-binding</keyword>
<dbReference type="Proteomes" id="UP000002866">
    <property type="component" value="Chromosome 1"/>
</dbReference>
<evidence type="ECO:0000256" key="13">
    <source>
        <dbReference type="ARBA" id="ARBA00023235"/>
    </source>
</evidence>
<dbReference type="FunCoup" id="I2GUM9">
    <property type="interactions" value="1025"/>
</dbReference>
<dbReference type="PANTHER" id="PTHR11472:SF41">
    <property type="entry name" value="ATP-DEPENDENT DNA HELICASE DDX11-RELATED"/>
    <property type="match status" value="1"/>
</dbReference>
<keyword evidence="11" id="KW-0408">Iron</keyword>
<dbReference type="OrthoDB" id="267079at2759"/>
<comment type="similarity">
    <text evidence="3">Belongs to the DEAD box helicase family. DEAH subfamily. DDX11/CHL1 sub-subfamily.</text>
</comment>
<keyword evidence="6" id="KW-0479">Metal-binding</keyword>
<dbReference type="InterPro" id="IPR014013">
    <property type="entry name" value="Helic_SF1/SF2_ATP-bd_DinG/Rad3"/>
</dbReference>
<keyword evidence="14" id="KW-0539">Nucleus</keyword>
<evidence type="ECO:0000256" key="16">
    <source>
        <dbReference type="ARBA" id="ARBA00029709"/>
    </source>
</evidence>
<evidence type="ECO:0000256" key="6">
    <source>
        <dbReference type="ARBA" id="ARBA00022723"/>
    </source>
</evidence>
<dbReference type="SMART" id="SM00487">
    <property type="entry name" value="DEXDc"/>
    <property type="match status" value="1"/>
</dbReference>
<dbReference type="GO" id="GO:0045005">
    <property type="term" value="P:DNA-templated DNA replication maintenance of fidelity"/>
    <property type="evidence" value="ECO:0007669"/>
    <property type="project" value="EnsemblFungi"/>
</dbReference>
<evidence type="ECO:0000256" key="15">
    <source>
        <dbReference type="ARBA" id="ARBA00023306"/>
    </source>
</evidence>
<dbReference type="GO" id="GO:0043139">
    <property type="term" value="F:5'-3' DNA helicase activity"/>
    <property type="evidence" value="ECO:0007669"/>
    <property type="project" value="UniProtKB-EC"/>
</dbReference>
<dbReference type="InterPro" id="IPR014001">
    <property type="entry name" value="Helicase_ATP-bd"/>
</dbReference>
<keyword evidence="8" id="KW-0378">Hydrolase</keyword>
<evidence type="ECO:0000256" key="8">
    <source>
        <dbReference type="ARBA" id="ARBA00022801"/>
    </source>
</evidence>
<dbReference type="InterPro" id="IPR006554">
    <property type="entry name" value="Helicase-like_DEXD_c2"/>
</dbReference>
<evidence type="ECO:0000256" key="4">
    <source>
        <dbReference type="ARBA" id="ARBA00016387"/>
    </source>
</evidence>
<evidence type="ECO:0000256" key="9">
    <source>
        <dbReference type="ARBA" id="ARBA00022806"/>
    </source>
</evidence>
<evidence type="ECO:0000256" key="14">
    <source>
        <dbReference type="ARBA" id="ARBA00023242"/>
    </source>
</evidence>
<dbReference type="InterPro" id="IPR010614">
    <property type="entry name" value="RAD3-like_helicase_DEAD"/>
</dbReference>
<dbReference type="GO" id="GO:0051536">
    <property type="term" value="F:iron-sulfur cluster binding"/>
    <property type="evidence" value="ECO:0007669"/>
    <property type="project" value="UniProtKB-KW"/>
</dbReference>
<dbReference type="Pfam" id="PF06733">
    <property type="entry name" value="DEAD_2"/>
    <property type="match status" value="1"/>
</dbReference>
<evidence type="ECO:0000256" key="17">
    <source>
        <dbReference type="ARBA" id="ARBA00044969"/>
    </source>
</evidence>
<dbReference type="NCBIfam" id="TIGR00604">
    <property type="entry name" value="rad3"/>
    <property type="match status" value="1"/>
</dbReference>
<dbReference type="Gene3D" id="3.40.50.300">
    <property type="entry name" value="P-loop containing nucleotide triphosphate hydrolases"/>
    <property type="match status" value="3"/>
</dbReference>
<comment type="subcellular location">
    <subcellularLocation>
        <location evidence="2">Nucleus</location>
    </subcellularLocation>
</comment>
<evidence type="ECO:0000313" key="25">
    <source>
        <dbReference type="Proteomes" id="UP000002866"/>
    </source>
</evidence>
<accession>I2GUM9</accession>
<gene>
    <name evidence="24" type="primary">TBLA0A00310</name>
    <name evidence="24" type="ORF">TBLA_0A00310</name>
</gene>
<feature type="region of interest" description="Disordered" evidence="22">
    <location>
        <begin position="167"/>
        <end position="188"/>
    </location>
</feature>
<dbReference type="GO" id="GO:0005634">
    <property type="term" value="C:nucleus"/>
    <property type="evidence" value="ECO:0007669"/>
    <property type="project" value="UniProtKB-SubCell"/>
</dbReference>
<dbReference type="SMART" id="SM00491">
    <property type="entry name" value="HELICc2"/>
    <property type="match status" value="1"/>
</dbReference>
<evidence type="ECO:0000256" key="18">
    <source>
        <dbReference type="ARBA" id="ARBA00044998"/>
    </source>
</evidence>
<dbReference type="GO" id="GO:0035861">
    <property type="term" value="C:site of double-strand break"/>
    <property type="evidence" value="ECO:0007669"/>
    <property type="project" value="EnsemblFungi"/>
</dbReference>
<dbReference type="GO" id="GO:0034085">
    <property type="term" value="P:establishment of sister chromatid cohesion"/>
    <property type="evidence" value="ECO:0007669"/>
    <property type="project" value="EnsemblFungi"/>
</dbReference>
<dbReference type="GeneID" id="14493241"/>
<evidence type="ECO:0000256" key="10">
    <source>
        <dbReference type="ARBA" id="ARBA00022840"/>
    </source>
</evidence>
<evidence type="ECO:0000256" key="11">
    <source>
        <dbReference type="ARBA" id="ARBA00023004"/>
    </source>
</evidence>
<evidence type="ECO:0000256" key="5">
    <source>
        <dbReference type="ARBA" id="ARBA00017386"/>
    </source>
</evidence>
<keyword evidence="9" id="KW-0347">Helicase</keyword>
<dbReference type="GO" id="GO:0005524">
    <property type="term" value="F:ATP binding"/>
    <property type="evidence" value="ECO:0007669"/>
    <property type="project" value="UniProtKB-KW"/>
</dbReference>
<dbReference type="GO" id="GO:0007064">
    <property type="term" value="P:mitotic sister chromatid cohesion"/>
    <property type="evidence" value="ECO:0007669"/>
    <property type="project" value="EnsemblFungi"/>
</dbReference>
<evidence type="ECO:0000256" key="12">
    <source>
        <dbReference type="ARBA" id="ARBA00023014"/>
    </source>
</evidence>
<organism evidence="24 25">
    <name type="scientific">Henningerozyma blattae (strain ATCC 34711 / CBS 6284 / DSM 70876 / NBRC 10599 / NRRL Y-10934 / UCD 77-7)</name>
    <name type="common">Yeast</name>
    <name type="synonym">Tetrapisispora blattae</name>
    <dbReference type="NCBI Taxonomy" id="1071380"/>
    <lineage>
        <taxon>Eukaryota</taxon>
        <taxon>Fungi</taxon>
        <taxon>Dikarya</taxon>
        <taxon>Ascomycota</taxon>
        <taxon>Saccharomycotina</taxon>
        <taxon>Saccharomycetes</taxon>
        <taxon>Saccharomycetales</taxon>
        <taxon>Saccharomycetaceae</taxon>
        <taxon>Henningerozyma</taxon>
    </lineage>
</organism>
<dbReference type="GO" id="GO:0036297">
    <property type="term" value="P:interstrand cross-link repair"/>
    <property type="evidence" value="ECO:0007669"/>
    <property type="project" value="EnsemblFungi"/>
</dbReference>
<dbReference type="InterPro" id="IPR027417">
    <property type="entry name" value="P-loop_NTPase"/>
</dbReference>
<dbReference type="STRING" id="1071380.I2GUM9"/>